<dbReference type="OrthoDB" id="9801098at2"/>
<dbReference type="PANTHER" id="PTHR43736:SF1">
    <property type="entry name" value="DIHYDRONEOPTERIN TRIPHOSPHATE DIPHOSPHATASE"/>
    <property type="match status" value="1"/>
</dbReference>
<comment type="similarity">
    <text evidence="1">Belongs to the Nudix hydrolase family.</text>
</comment>
<dbReference type="EMBL" id="QREH01000001">
    <property type="protein sequence ID" value="REE04449.1"/>
    <property type="molecule type" value="Genomic_DNA"/>
</dbReference>
<protein>
    <submittedName>
        <fullName evidence="3">8-oxo-dGTP pyrophosphatase MutT (NUDIX family)</fullName>
    </submittedName>
</protein>
<evidence type="ECO:0000256" key="1">
    <source>
        <dbReference type="ARBA" id="ARBA00005582"/>
    </source>
</evidence>
<keyword evidence="4" id="KW-1185">Reference proteome</keyword>
<accession>A0A3D9LDE8</accession>
<dbReference type="InterPro" id="IPR000086">
    <property type="entry name" value="NUDIX_hydrolase_dom"/>
</dbReference>
<sequence>MQNSVPDGSSATQPIEVAAVVLYRPDGKVLTVRKAGTTMFMFPGGKHQDDEAPLDTAIRELAEETSLAVPPEDLEHIGAWDTPAANENGHQLHSEVFVLLRPLARNEVPEANAEIEELVWMDPAAPEAPAGHGIAPLLRAVFPDLARCRPF</sequence>
<dbReference type="Pfam" id="PF00293">
    <property type="entry name" value="NUDIX"/>
    <property type="match status" value="1"/>
</dbReference>
<evidence type="ECO:0000259" key="2">
    <source>
        <dbReference type="PROSITE" id="PS51462"/>
    </source>
</evidence>
<dbReference type="Proteomes" id="UP000256727">
    <property type="component" value="Unassembled WGS sequence"/>
</dbReference>
<dbReference type="RefSeq" id="WP_115932377.1">
    <property type="nucleotide sequence ID" value="NZ_QREH01000001.1"/>
</dbReference>
<evidence type="ECO:0000313" key="3">
    <source>
        <dbReference type="EMBL" id="REE04449.1"/>
    </source>
</evidence>
<feature type="domain" description="Nudix hydrolase" evidence="2">
    <location>
        <begin position="13"/>
        <end position="143"/>
    </location>
</feature>
<name>A0A3D9LDE8_9MICC</name>
<evidence type="ECO:0000313" key="4">
    <source>
        <dbReference type="Proteomes" id="UP000256727"/>
    </source>
</evidence>
<dbReference type="PROSITE" id="PS51462">
    <property type="entry name" value="NUDIX"/>
    <property type="match status" value="1"/>
</dbReference>
<reference evidence="3 4" key="1">
    <citation type="submission" date="2018-07" db="EMBL/GenBank/DDBJ databases">
        <title>Sequencing the genomes of 1000 actinobacteria strains.</title>
        <authorList>
            <person name="Klenk H.-P."/>
        </authorList>
    </citation>
    <scope>NUCLEOTIDE SEQUENCE [LARGE SCALE GENOMIC DNA]</scope>
    <source>
        <strain evidence="3 4">DSM 14442</strain>
    </source>
</reference>
<organism evidence="3 4">
    <name type="scientific">Citricoccus muralis</name>
    <dbReference type="NCBI Taxonomy" id="169134"/>
    <lineage>
        <taxon>Bacteria</taxon>
        <taxon>Bacillati</taxon>
        <taxon>Actinomycetota</taxon>
        <taxon>Actinomycetes</taxon>
        <taxon>Micrococcales</taxon>
        <taxon>Micrococcaceae</taxon>
        <taxon>Citricoccus</taxon>
    </lineage>
</organism>
<comment type="caution">
    <text evidence="3">The sequence shown here is derived from an EMBL/GenBank/DDBJ whole genome shotgun (WGS) entry which is preliminary data.</text>
</comment>
<gene>
    <name evidence="3" type="ORF">C8E99_2284</name>
</gene>
<dbReference type="PANTHER" id="PTHR43736">
    <property type="entry name" value="ADP-RIBOSE PYROPHOSPHATASE"/>
    <property type="match status" value="1"/>
</dbReference>
<dbReference type="InterPro" id="IPR015797">
    <property type="entry name" value="NUDIX_hydrolase-like_dom_sf"/>
</dbReference>
<dbReference type="AlphaFoldDB" id="A0A3D9LDE8"/>
<proteinExistence type="inferred from homology"/>
<dbReference type="Gene3D" id="3.90.79.10">
    <property type="entry name" value="Nucleoside Triphosphate Pyrophosphohydrolase"/>
    <property type="match status" value="1"/>
</dbReference>
<dbReference type="CDD" id="cd04690">
    <property type="entry name" value="NUDIX_Hydrolase"/>
    <property type="match status" value="1"/>
</dbReference>
<dbReference type="SUPFAM" id="SSF55811">
    <property type="entry name" value="Nudix"/>
    <property type="match status" value="1"/>
</dbReference>